<feature type="short sequence motif" description="'KMSKS' region" evidence="8">
    <location>
        <begin position="250"/>
        <end position="254"/>
    </location>
</feature>
<dbReference type="PRINTS" id="PR00987">
    <property type="entry name" value="TRNASYNTHGLU"/>
</dbReference>
<comment type="subcellular location">
    <subcellularLocation>
        <location evidence="8">Cytoplasm</location>
    </subcellularLocation>
</comment>
<keyword evidence="12" id="KW-1185">Reference proteome</keyword>
<dbReference type="SUPFAM" id="SSF48163">
    <property type="entry name" value="An anticodon-binding domain of class I aminoacyl-tRNA synthetases"/>
    <property type="match status" value="1"/>
</dbReference>
<evidence type="ECO:0000256" key="1">
    <source>
        <dbReference type="ARBA" id="ARBA00007894"/>
    </source>
</evidence>
<evidence type="ECO:0000256" key="2">
    <source>
        <dbReference type="ARBA" id="ARBA00022490"/>
    </source>
</evidence>
<dbReference type="PANTHER" id="PTHR43311:SF2">
    <property type="entry name" value="GLUTAMATE--TRNA LIGASE, MITOCHONDRIAL-RELATED"/>
    <property type="match status" value="1"/>
</dbReference>
<dbReference type="InterPro" id="IPR001412">
    <property type="entry name" value="aa-tRNA-synth_I_CS"/>
</dbReference>
<dbReference type="InterPro" id="IPR020751">
    <property type="entry name" value="aa-tRNA-synth_I_codon-bd_sub2"/>
</dbReference>
<dbReference type="Pfam" id="PF00749">
    <property type="entry name" value="tRNA-synt_1c"/>
    <property type="match status" value="1"/>
</dbReference>
<keyword evidence="5 8" id="KW-0067">ATP-binding</keyword>
<feature type="domain" description="Glutamyl/glutaminyl-tRNA synthetase class Ib catalytic" evidence="9">
    <location>
        <begin position="3"/>
        <end position="316"/>
    </location>
</feature>
<evidence type="ECO:0000259" key="9">
    <source>
        <dbReference type="Pfam" id="PF00749"/>
    </source>
</evidence>
<reference evidence="12" key="1">
    <citation type="journal article" date="2019" name="Int. J. Syst. Evol. Microbiol.">
        <title>The Global Catalogue of Microorganisms (GCM) 10K type strain sequencing project: providing services to taxonomists for standard genome sequencing and annotation.</title>
        <authorList>
            <consortium name="The Broad Institute Genomics Platform"/>
            <consortium name="The Broad Institute Genome Sequencing Center for Infectious Disease"/>
            <person name="Wu L."/>
            <person name="Ma J."/>
        </authorList>
    </citation>
    <scope>NUCLEOTIDE SEQUENCE [LARGE SCALE GENOMIC DNA]</scope>
    <source>
        <strain evidence="12">JCM 3369</strain>
    </source>
</reference>
<dbReference type="EC" id="6.1.1.17" evidence="8"/>
<dbReference type="InterPro" id="IPR000924">
    <property type="entry name" value="Glu/Gln-tRNA-synth"/>
</dbReference>
<comment type="subunit">
    <text evidence="8">Monomer.</text>
</comment>
<dbReference type="InterPro" id="IPR004527">
    <property type="entry name" value="Glu-tRNA-ligase_bac/mito"/>
</dbReference>
<keyword evidence="2 8" id="KW-0963">Cytoplasm</keyword>
<evidence type="ECO:0000313" key="11">
    <source>
        <dbReference type="EMBL" id="MFD1694571.1"/>
    </source>
</evidence>
<name>A0ABW4JSQ0_9HYPH</name>
<dbReference type="InterPro" id="IPR014729">
    <property type="entry name" value="Rossmann-like_a/b/a_fold"/>
</dbReference>
<feature type="binding site" evidence="8">
    <location>
        <position position="253"/>
    </location>
    <ligand>
        <name>ATP</name>
        <dbReference type="ChEBI" id="CHEBI:30616"/>
    </ligand>
</feature>
<comment type="similarity">
    <text evidence="1 8">Belongs to the class-I aminoacyl-tRNA synthetase family. Glutamate--tRNA ligase type 1 subfamily.</text>
</comment>
<evidence type="ECO:0000256" key="5">
    <source>
        <dbReference type="ARBA" id="ARBA00022840"/>
    </source>
</evidence>
<evidence type="ECO:0000256" key="7">
    <source>
        <dbReference type="ARBA" id="ARBA00023146"/>
    </source>
</evidence>
<evidence type="ECO:0000256" key="3">
    <source>
        <dbReference type="ARBA" id="ARBA00022598"/>
    </source>
</evidence>
<dbReference type="InterPro" id="IPR049940">
    <property type="entry name" value="GluQ/Sye"/>
</dbReference>
<organism evidence="11 12">
    <name type="scientific">Roseibium aestuarii</name>
    <dbReference type="NCBI Taxonomy" id="2600299"/>
    <lineage>
        <taxon>Bacteria</taxon>
        <taxon>Pseudomonadati</taxon>
        <taxon>Pseudomonadota</taxon>
        <taxon>Alphaproteobacteria</taxon>
        <taxon>Hyphomicrobiales</taxon>
        <taxon>Stappiaceae</taxon>
        <taxon>Roseibium</taxon>
    </lineage>
</organism>
<evidence type="ECO:0000256" key="8">
    <source>
        <dbReference type="HAMAP-Rule" id="MF_00022"/>
    </source>
</evidence>
<dbReference type="SUPFAM" id="SSF52374">
    <property type="entry name" value="Nucleotidylyl transferase"/>
    <property type="match status" value="1"/>
</dbReference>
<dbReference type="Gene3D" id="1.10.10.350">
    <property type="match status" value="1"/>
</dbReference>
<gene>
    <name evidence="8 11" type="primary">gltX</name>
    <name evidence="11" type="ORF">ACFSC7_03520</name>
</gene>
<dbReference type="Proteomes" id="UP001597327">
    <property type="component" value="Unassembled WGS sequence"/>
</dbReference>
<proteinExistence type="inferred from homology"/>
<dbReference type="Pfam" id="PF19269">
    <property type="entry name" value="Anticodon_2"/>
    <property type="match status" value="1"/>
</dbReference>
<dbReference type="GO" id="GO:0004818">
    <property type="term" value="F:glutamate-tRNA ligase activity"/>
    <property type="evidence" value="ECO:0007669"/>
    <property type="project" value="UniProtKB-EC"/>
</dbReference>
<protein>
    <recommendedName>
        <fullName evidence="8">Glutamate--tRNA ligase</fullName>
        <ecNumber evidence="8">6.1.1.17</ecNumber>
    </recommendedName>
    <alternativeName>
        <fullName evidence="8">Glutamyl-tRNA synthetase</fullName>
        <shortName evidence="8">GluRS</shortName>
    </alternativeName>
</protein>
<accession>A0ABW4JSQ0</accession>
<dbReference type="InterPro" id="IPR020058">
    <property type="entry name" value="Glu/Gln-tRNA-synth_Ib_cat-dom"/>
</dbReference>
<dbReference type="PANTHER" id="PTHR43311">
    <property type="entry name" value="GLUTAMATE--TRNA LIGASE"/>
    <property type="match status" value="1"/>
</dbReference>
<comment type="function">
    <text evidence="8">Catalyzes the attachment of glutamate to tRNA(Glu) in a two-step reaction: glutamate is first activated by ATP to form Glu-AMP and then transferred to the acceptor end of tRNA(Glu).</text>
</comment>
<comment type="catalytic activity">
    <reaction evidence="8">
        <text>tRNA(Glu) + L-glutamate + ATP = L-glutamyl-tRNA(Glu) + AMP + diphosphate</text>
        <dbReference type="Rhea" id="RHEA:23540"/>
        <dbReference type="Rhea" id="RHEA-COMP:9663"/>
        <dbReference type="Rhea" id="RHEA-COMP:9680"/>
        <dbReference type="ChEBI" id="CHEBI:29985"/>
        <dbReference type="ChEBI" id="CHEBI:30616"/>
        <dbReference type="ChEBI" id="CHEBI:33019"/>
        <dbReference type="ChEBI" id="CHEBI:78442"/>
        <dbReference type="ChEBI" id="CHEBI:78520"/>
        <dbReference type="ChEBI" id="CHEBI:456215"/>
        <dbReference type="EC" id="6.1.1.17"/>
    </reaction>
</comment>
<dbReference type="EMBL" id="JBHUFA010000001">
    <property type="protein sequence ID" value="MFD1694571.1"/>
    <property type="molecule type" value="Genomic_DNA"/>
</dbReference>
<feature type="short sequence motif" description="'HIGH' region" evidence="8">
    <location>
        <begin position="9"/>
        <end position="19"/>
    </location>
</feature>
<sequence length="453" mass="50674">MTVTVRFAPSPTGLIHIGNSRTALFNWLFAKKHGGRFILRFDDTDLERSRREYADAIERDLAWLGLVPDRMERQSERLEIYDAAVQRLKDAGLLYPCYETADELDRRRSRARALGRPPVYDRAALRLSDEQKALFEAEGRKPHWRFLLPNFDQDPEQIRRTDESWEDLCRGPQTIDLGSMSDPVLVRENGAYLYTLTSIVDDIDMGITHIIRGEDHVANTAVQLAIFRALGAEPPVFGHHNLLTTADGEGLSKRKGALSIGSLREDGLEPMAVASLAVLTGTSHAVEAVATMDELGDRFDLAGVSRSSAKFDPHELVGLNARLVHAMPFSVVSSRLCDLGIQAEEDFWLTVRENCERVSDAHLYWQIVKGTVEAEVDPEDRDFLVAARRLLPDGPVDASTWKTWTDALKAETGRKGRGLFMPLRRALTGLDHGPDMGALLPFIGQQNILDRLP</sequence>
<dbReference type="PROSITE" id="PS00178">
    <property type="entry name" value="AA_TRNA_LIGASE_I"/>
    <property type="match status" value="1"/>
</dbReference>
<evidence type="ECO:0000256" key="6">
    <source>
        <dbReference type="ARBA" id="ARBA00022917"/>
    </source>
</evidence>
<evidence type="ECO:0000256" key="4">
    <source>
        <dbReference type="ARBA" id="ARBA00022741"/>
    </source>
</evidence>
<evidence type="ECO:0000313" key="12">
    <source>
        <dbReference type="Proteomes" id="UP001597327"/>
    </source>
</evidence>
<feature type="domain" description="Aminoacyl-tRNA synthetase class I anticodon-binding" evidence="10">
    <location>
        <begin position="378"/>
        <end position="452"/>
    </location>
</feature>
<keyword evidence="3 8" id="KW-0436">Ligase</keyword>
<dbReference type="InterPro" id="IPR033910">
    <property type="entry name" value="GluRS_core"/>
</dbReference>
<dbReference type="NCBIfam" id="TIGR00464">
    <property type="entry name" value="gltX_bact"/>
    <property type="match status" value="1"/>
</dbReference>
<dbReference type="InterPro" id="IPR045462">
    <property type="entry name" value="aa-tRNA-synth_I_cd-bd"/>
</dbReference>
<dbReference type="InterPro" id="IPR008925">
    <property type="entry name" value="aa_tRNA-synth_I_cd-bd_sf"/>
</dbReference>
<keyword evidence="4 8" id="KW-0547">Nucleotide-binding</keyword>
<dbReference type="HAMAP" id="MF_00022">
    <property type="entry name" value="Glu_tRNA_synth_type1"/>
    <property type="match status" value="1"/>
</dbReference>
<comment type="caution">
    <text evidence="8">Lacks conserved residue(s) required for the propagation of feature annotation.</text>
</comment>
<dbReference type="CDD" id="cd00808">
    <property type="entry name" value="GluRS_core"/>
    <property type="match status" value="1"/>
</dbReference>
<evidence type="ECO:0000259" key="10">
    <source>
        <dbReference type="Pfam" id="PF19269"/>
    </source>
</evidence>
<comment type="caution">
    <text evidence="11">The sequence shown here is derived from an EMBL/GenBank/DDBJ whole genome shotgun (WGS) entry which is preliminary data.</text>
</comment>
<dbReference type="Gene3D" id="3.40.50.620">
    <property type="entry name" value="HUPs"/>
    <property type="match status" value="1"/>
</dbReference>
<keyword evidence="6 8" id="KW-0648">Protein biosynthesis</keyword>
<dbReference type="RefSeq" id="WP_149891592.1">
    <property type="nucleotide sequence ID" value="NZ_JBHUFA010000001.1"/>
</dbReference>
<keyword evidence="7 8" id="KW-0030">Aminoacyl-tRNA synthetase</keyword>